<keyword evidence="8" id="KW-1185">Reference proteome</keyword>
<dbReference type="GO" id="GO:0015171">
    <property type="term" value="F:amino acid transmembrane transporter activity"/>
    <property type="evidence" value="ECO:0007669"/>
    <property type="project" value="TreeGrafter"/>
</dbReference>
<name>A0AA37RZ85_9GAMM</name>
<organism evidence="7 8">
    <name type="scientific">Paraferrimonas sedimenticola</name>
    <dbReference type="NCBI Taxonomy" id="375674"/>
    <lineage>
        <taxon>Bacteria</taxon>
        <taxon>Pseudomonadati</taxon>
        <taxon>Pseudomonadota</taxon>
        <taxon>Gammaproteobacteria</taxon>
        <taxon>Alteromonadales</taxon>
        <taxon>Ferrimonadaceae</taxon>
        <taxon>Paraferrimonas</taxon>
    </lineage>
</organism>
<evidence type="ECO:0000256" key="6">
    <source>
        <dbReference type="SAM" id="Phobius"/>
    </source>
</evidence>
<dbReference type="Pfam" id="PF01810">
    <property type="entry name" value="LysE"/>
    <property type="match status" value="1"/>
</dbReference>
<keyword evidence="5 6" id="KW-0472">Membrane</keyword>
<evidence type="ECO:0000256" key="1">
    <source>
        <dbReference type="ARBA" id="ARBA00004651"/>
    </source>
</evidence>
<feature type="transmembrane region" description="Helical" evidence="6">
    <location>
        <begin position="159"/>
        <end position="176"/>
    </location>
</feature>
<gene>
    <name evidence="7" type="ORF">GCM10007895_25740</name>
</gene>
<dbReference type="PANTHER" id="PTHR30086:SF16">
    <property type="entry name" value="AMINO ACID EFFLUX PERMEASE RHTB FAMILY"/>
    <property type="match status" value="1"/>
</dbReference>
<comment type="caution">
    <text evidence="7">The sequence shown here is derived from an EMBL/GenBank/DDBJ whole genome shotgun (WGS) entry which is preliminary data.</text>
</comment>
<keyword evidence="2" id="KW-1003">Cell membrane</keyword>
<accession>A0AA37RZ85</accession>
<evidence type="ECO:0000313" key="8">
    <source>
        <dbReference type="Proteomes" id="UP001161422"/>
    </source>
</evidence>
<comment type="subcellular location">
    <subcellularLocation>
        <location evidence="1">Cell membrane</location>
        <topology evidence="1">Multi-pass membrane protein</topology>
    </subcellularLocation>
</comment>
<evidence type="ECO:0000313" key="7">
    <source>
        <dbReference type="EMBL" id="GLP97267.1"/>
    </source>
</evidence>
<keyword evidence="3 6" id="KW-0812">Transmembrane</keyword>
<sequence>MSFTDWLPLLMVCALGAMSPGPSLAMVLRHTLAGGRDSGLIAAWTHALGIGIYAALTVAGLSWMIQQQPLVFQGISLAGAAYLAWLGFQALSAKQGIAAKLASGESASRMEAARDGFAIAVLNPKILLFFVALFGPFVQASLHTGQQMTLIATPLVVDGLWYSLVALGLSHGAVLERLRRQAHWLDRISGVILIGLALKVVWGFVSG</sequence>
<dbReference type="GO" id="GO:0005886">
    <property type="term" value="C:plasma membrane"/>
    <property type="evidence" value="ECO:0007669"/>
    <property type="project" value="UniProtKB-SubCell"/>
</dbReference>
<reference evidence="7" key="2">
    <citation type="submission" date="2023-01" db="EMBL/GenBank/DDBJ databases">
        <title>Draft genome sequence of Paraferrimonas sedimenticola strain NBRC 101628.</title>
        <authorList>
            <person name="Sun Q."/>
            <person name="Mori K."/>
        </authorList>
    </citation>
    <scope>NUCLEOTIDE SEQUENCE</scope>
    <source>
        <strain evidence="7">NBRC 101628</strain>
    </source>
</reference>
<dbReference type="AlphaFoldDB" id="A0AA37RZ85"/>
<evidence type="ECO:0000256" key="4">
    <source>
        <dbReference type="ARBA" id="ARBA00022989"/>
    </source>
</evidence>
<keyword evidence="4 6" id="KW-1133">Transmembrane helix</keyword>
<dbReference type="PIRSF" id="PIRSF006324">
    <property type="entry name" value="LeuE"/>
    <property type="match status" value="1"/>
</dbReference>
<evidence type="ECO:0000256" key="2">
    <source>
        <dbReference type="ARBA" id="ARBA00022475"/>
    </source>
</evidence>
<feature type="transmembrane region" description="Helical" evidence="6">
    <location>
        <begin position="188"/>
        <end position="205"/>
    </location>
</feature>
<evidence type="ECO:0000256" key="5">
    <source>
        <dbReference type="ARBA" id="ARBA00023136"/>
    </source>
</evidence>
<feature type="transmembrane region" description="Helical" evidence="6">
    <location>
        <begin position="71"/>
        <end position="91"/>
    </location>
</feature>
<proteinExistence type="predicted"/>
<dbReference type="EMBL" id="BSNC01000006">
    <property type="protein sequence ID" value="GLP97267.1"/>
    <property type="molecule type" value="Genomic_DNA"/>
</dbReference>
<dbReference type="RefSeq" id="WP_095504876.1">
    <property type="nucleotide sequence ID" value="NZ_BSNC01000006.1"/>
</dbReference>
<protein>
    <submittedName>
        <fullName evidence="7">Amino acid efflux permease RhtB family protein</fullName>
    </submittedName>
</protein>
<feature type="transmembrane region" description="Helical" evidence="6">
    <location>
        <begin position="117"/>
        <end position="139"/>
    </location>
</feature>
<evidence type="ECO:0000256" key="3">
    <source>
        <dbReference type="ARBA" id="ARBA00022692"/>
    </source>
</evidence>
<feature type="transmembrane region" description="Helical" evidence="6">
    <location>
        <begin position="6"/>
        <end position="28"/>
    </location>
</feature>
<dbReference type="PANTHER" id="PTHR30086">
    <property type="entry name" value="ARGININE EXPORTER PROTEIN ARGO"/>
    <property type="match status" value="1"/>
</dbReference>
<feature type="transmembrane region" description="Helical" evidence="6">
    <location>
        <begin position="40"/>
        <end position="65"/>
    </location>
</feature>
<reference evidence="7" key="1">
    <citation type="journal article" date="2014" name="Int. J. Syst. Evol. Microbiol.">
        <title>Complete genome sequence of Corynebacterium casei LMG S-19264T (=DSM 44701T), isolated from a smear-ripened cheese.</title>
        <authorList>
            <consortium name="US DOE Joint Genome Institute (JGI-PGF)"/>
            <person name="Walter F."/>
            <person name="Albersmeier A."/>
            <person name="Kalinowski J."/>
            <person name="Ruckert C."/>
        </authorList>
    </citation>
    <scope>NUCLEOTIDE SEQUENCE</scope>
    <source>
        <strain evidence="7">NBRC 101628</strain>
    </source>
</reference>
<dbReference type="Proteomes" id="UP001161422">
    <property type="component" value="Unassembled WGS sequence"/>
</dbReference>
<dbReference type="InterPro" id="IPR001123">
    <property type="entry name" value="LeuE-type"/>
</dbReference>